<evidence type="ECO:0000256" key="1">
    <source>
        <dbReference type="SAM" id="Phobius"/>
    </source>
</evidence>
<dbReference type="RefSeq" id="WP_225699243.1">
    <property type="nucleotide sequence ID" value="NZ_JAIXNE010000006.1"/>
</dbReference>
<feature type="transmembrane region" description="Helical" evidence="1">
    <location>
        <begin position="137"/>
        <end position="159"/>
    </location>
</feature>
<keyword evidence="1" id="KW-0472">Membrane</keyword>
<evidence type="ECO:0000313" key="4">
    <source>
        <dbReference type="Proteomes" id="UP001139409"/>
    </source>
</evidence>
<reference evidence="3" key="1">
    <citation type="submission" date="2021-09" db="EMBL/GenBank/DDBJ databases">
        <title>Fulvivirga sp. isolated from coastal sediment.</title>
        <authorList>
            <person name="Yu H."/>
        </authorList>
    </citation>
    <scope>NUCLEOTIDE SEQUENCE</scope>
    <source>
        <strain evidence="3">1062</strain>
    </source>
</reference>
<evidence type="ECO:0000313" key="3">
    <source>
        <dbReference type="EMBL" id="MCA6078383.1"/>
    </source>
</evidence>
<feature type="transmembrane region" description="Helical" evidence="1">
    <location>
        <begin position="92"/>
        <end position="116"/>
    </location>
</feature>
<dbReference type="SUPFAM" id="SSF82861">
    <property type="entry name" value="Mechanosensitive channel protein MscS (YggB), transmembrane region"/>
    <property type="match status" value="1"/>
</dbReference>
<dbReference type="PANTHER" id="PTHR30566:SF25">
    <property type="entry name" value="INNER MEMBRANE PROTEIN"/>
    <property type="match status" value="1"/>
</dbReference>
<dbReference type="SUPFAM" id="SSF50182">
    <property type="entry name" value="Sm-like ribonucleoproteins"/>
    <property type="match status" value="1"/>
</dbReference>
<dbReference type="EMBL" id="JAIXNE010000006">
    <property type="protein sequence ID" value="MCA6078383.1"/>
    <property type="molecule type" value="Genomic_DNA"/>
</dbReference>
<organism evidence="3 4">
    <name type="scientific">Fulvivirga sedimenti</name>
    <dbReference type="NCBI Taxonomy" id="2879465"/>
    <lineage>
        <taxon>Bacteria</taxon>
        <taxon>Pseudomonadati</taxon>
        <taxon>Bacteroidota</taxon>
        <taxon>Cytophagia</taxon>
        <taxon>Cytophagales</taxon>
        <taxon>Fulvivirgaceae</taxon>
        <taxon>Fulvivirga</taxon>
    </lineage>
</organism>
<dbReference type="GO" id="GO:0016020">
    <property type="term" value="C:membrane"/>
    <property type="evidence" value="ECO:0007669"/>
    <property type="project" value="InterPro"/>
</dbReference>
<dbReference type="AlphaFoldDB" id="A0A9X1HWK4"/>
<sequence>MDILQPIRDMHPALGGIVIFAVAFIIGLIIRQLFFYVLNRLSSTDNDRVIISSLQSRMKGTLFIFIPLIVLNSLLGQLNISEELQNTFHKILYVLTVASITVVAVRLIHVVQDVLFDKYDISSKDNLKARQARTQIIFLRKISTIIVVIFAIAIMMLTFEGVRKYGTTLLTSAGVAGIIIGFAAQKTIANLLAGFQIAFTQPIKIDDAVVVEGEWGWIEEINLTYVVVKIWDLRRLVLPITYFTDKPFQNWTRNSAQIIGAVYLYTDYTVSVDALRKEFKTILEGTKLWDQQISNVQVSDTNERTMTVRFLMTAVDSPTAWDLRCLVRERMIDFVQKKYPDALPRTRAELHND</sequence>
<protein>
    <submittedName>
        <fullName evidence="3">Mechanosensitive ion channel family protein</fullName>
    </submittedName>
</protein>
<dbReference type="InterPro" id="IPR011014">
    <property type="entry name" value="MscS_channel_TM-2"/>
</dbReference>
<dbReference type="Pfam" id="PF00924">
    <property type="entry name" value="MS_channel_2nd"/>
    <property type="match status" value="1"/>
</dbReference>
<feature type="domain" description="Mechanosensitive ion channel MscS" evidence="2">
    <location>
        <begin position="187"/>
        <end position="253"/>
    </location>
</feature>
<keyword evidence="1" id="KW-0812">Transmembrane</keyword>
<keyword evidence="1" id="KW-1133">Transmembrane helix</keyword>
<accession>A0A9X1HWK4</accession>
<dbReference type="GO" id="GO:0008381">
    <property type="term" value="F:mechanosensitive monoatomic ion channel activity"/>
    <property type="evidence" value="ECO:0007669"/>
    <property type="project" value="UniProtKB-ARBA"/>
</dbReference>
<gene>
    <name evidence="3" type="ORF">LDX50_26155</name>
</gene>
<proteinExistence type="predicted"/>
<dbReference type="InterPro" id="IPR006685">
    <property type="entry name" value="MscS_channel_2nd"/>
</dbReference>
<feature type="transmembrane region" description="Helical" evidence="1">
    <location>
        <begin position="165"/>
        <end position="184"/>
    </location>
</feature>
<dbReference type="InterPro" id="IPR010920">
    <property type="entry name" value="LSM_dom_sf"/>
</dbReference>
<comment type="caution">
    <text evidence="3">The sequence shown here is derived from an EMBL/GenBank/DDBJ whole genome shotgun (WGS) entry which is preliminary data.</text>
</comment>
<dbReference type="Proteomes" id="UP001139409">
    <property type="component" value="Unassembled WGS sequence"/>
</dbReference>
<dbReference type="PANTHER" id="PTHR30566">
    <property type="entry name" value="YNAI-RELATED MECHANOSENSITIVE ION CHANNEL"/>
    <property type="match status" value="1"/>
</dbReference>
<feature type="transmembrane region" description="Helical" evidence="1">
    <location>
        <begin position="12"/>
        <end position="39"/>
    </location>
</feature>
<evidence type="ECO:0000259" key="2">
    <source>
        <dbReference type="Pfam" id="PF00924"/>
    </source>
</evidence>
<feature type="transmembrane region" description="Helical" evidence="1">
    <location>
        <begin position="60"/>
        <end position="80"/>
    </location>
</feature>
<keyword evidence="4" id="KW-1185">Reference proteome</keyword>
<name>A0A9X1HWK4_9BACT</name>
<dbReference type="Gene3D" id="1.10.287.1260">
    <property type="match status" value="1"/>
</dbReference>